<dbReference type="Gene3D" id="3.40.710.10">
    <property type="entry name" value="DD-peptidase/beta-lactamase superfamily"/>
    <property type="match status" value="1"/>
</dbReference>
<dbReference type="PANTHER" id="PTHR43283:SF17">
    <property type="entry name" value="(LOVD), PUTATIVE (AFU_ORTHOLOGUE AFUA_5G00920)-RELATED"/>
    <property type="match status" value="1"/>
</dbReference>
<keyword evidence="6" id="KW-1185">Reference proteome</keyword>
<keyword evidence="2" id="KW-0378">Hydrolase</keyword>
<dbReference type="InterPro" id="IPR050789">
    <property type="entry name" value="Diverse_Enzym_Activities"/>
</dbReference>
<evidence type="ECO:0000256" key="3">
    <source>
        <dbReference type="SAM" id="MobiDB-lite"/>
    </source>
</evidence>
<dbReference type="Pfam" id="PF00144">
    <property type="entry name" value="Beta-lactamase"/>
    <property type="match status" value="1"/>
</dbReference>
<reference evidence="5 6" key="1">
    <citation type="submission" date="2023-11" db="EMBL/GenBank/DDBJ databases">
        <title>An acidophilic fungus is an integral part of prey digestion in a carnivorous sundew plant.</title>
        <authorList>
            <person name="Tsai I.J."/>
        </authorList>
    </citation>
    <scope>NUCLEOTIDE SEQUENCE [LARGE SCALE GENOMIC DNA]</scope>
    <source>
        <strain evidence="5">169a</strain>
    </source>
</reference>
<evidence type="ECO:0000256" key="2">
    <source>
        <dbReference type="ARBA" id="ARBA00022801"/>
    </source>
</evidence>
<name>A0AAQ3M6L0_9PEZI</name>
<accession>A0AAQ3M6L0</accession>
<feature type="region of interest" description="Disordered" evidence="3">
    <location>
        <begin position="221"/>
        <end position="242"/>
    </location>
</feature>
<evidence type="ECO:0000256" key="1">
    <source>
        <dbReference type="ARBA" id="ARBA00009009"/>
    </source>
</evidence>
<protein>
    <recommendedName>
        <fullName evidence="4">Beta-lactamase-related domain-containing protein</fullName>
    </recommendedName>
</protein>
<evidence type="ECO:0000313" key="6">
    <source>
        <dbReference type="Proteomes" id="UP001303373"/>
    </source>
</evidence>
<evidence type="ECO:0000313" key="5">
    <source>
        <dbReference type="EMBL" id="WPH02148.1"/>
    </source>
</evidence>
<organism evidence="5 6">
    <name type="scientific">Acrodontium crateriforme</name>
    <dbReference type="NCBI Taxonomy" id="150365"/>
    <lineage>
        <taxon>Eukaryota</taxon>
        <taxon>Fungi</taxon>
        <taxon>Dikarya</taxon>
        <taxon>Ascomycota</taxon>
        <taxon>Pezizomycotina</taxon>
        <taxon>Dothideomycetes</taxon>
        <taxon>Dothideomycetidae</taxon>
        <taxon>Mycosphaerellales</taxon>
        <taxon>Teratosphaeriaceae</taxon>
        <taxon>Acrodontium</taxon>
    </lineage>
</organism>
<gene>
    <name evidence="5" type="ORF">R9X50_00500300</name>
</gene>
<dbReference type="PANTHER" id="PTHR43283">
    <property type="entry name" value="BETA-LACTAMASE-RELATED"/>
    <property type="match status" value="1"/>
</dbReference>
<dbReference type="SUPFAM" id="SSF56601">
    <property type="entry name" value="beta-lactamase/transpeptidase-like"/>
    <property type="match status" value="1"/>
</dbReference>
<dbReference type="InterPro" id="IPR001466">
    <property type="entry name" value="Beta-lactam-related"/>
</dbReference>
<proteinExistence type="inferred from homology"/>
<sequence>MADEIETTFQAAIKAGKINGAVICATNAEGDFKFEKAVGERTLLSGEKKPQQIDDVLYLASATKLLTTIAALQCVEDGLLSLTGDLSSFAPELAALQVISTTGESLESAVKPITLEMLLTHTSGLSYHFLNPKVAEWRDKVAPPSDGRRKVEASFNYPLGFQPGTSWMYGAGLDWAGRIVERVTGVTLSERMQKRIYTPLGITDGSFYPVTREDLRARLVDLNPNDPDGTGAAVTGGRAEQNKVSDGDFGGQGGFLPANDYTKVLQSLLANDGKLLKPETVDSMFENHLNADESAGHKAALAGPLGVFFRVGVDLETKVGYGLGGLLTLEDVEGWYGERTLSWGGGLTFAWFIDRKNNLCGVGAVQAALPTVDGALVASLKQTFRKDIYRKYAAWKQQK</sequence>
<comment type="similarity">
    <text evidence="1">Belongs to the class-A beta-lactamase family.</text>
</comment>
<dbReference type="Proteomes" id="UP001303373">
    <property type="component" value="Chromosome 7"/>
</dbReference>
<dbReference type="GO" id="GO:0016787">
    <property type="term" value="F:hydrolase activity"/>
    <property type="evidence" value="ECO:0007669"/>
    <property type="project" value="UniProtKB-KW"/>
</dbReference>
<dbReference type="AlphaFoldDB" id="A0AAQ3M6L0"/>
<dbReference type="EMBL" id="CP138586">
    <property type="protein sequence ID" value="WPH02148.1"/>
    <property type="molecule type" value="Genomic_DNA"/>
</dbReference>
<dbReference type="InterPro" id="IPR012338">
    <property type="entry name" value="Beta-lactam/transpept-like"/>
</dbReference>
<evidence type="ECO:0000259" key="4">
    <source>
        <dbReference type="Pfam" id="PF00144"/>
    </source>
</evidence>
<feature type="domain" description="Beta-lactamase-related" evidence="4">
    <location>
        <begin position="8"/>
        <end position="373"/>
    </location>
</feature>